<accession>A0ABN0CK12</accession>
<dbReference type="EMBL" id="AFBM01000031">
    <property type="protein sequence ID" value="EGF49610.1"/>
    <property type="molecule type" value="Genomic_DNA"/>
</dbReference>
<proteinExistence type="predicted"/>
<reference evidence="1 2" key="1">
    <citation type="submission" date="2011-02" db="EMBL/GenBank/DDBJ databases">
        <authorList>
            <person name="Weinstock G."/>
            <person name="Sodergren E."/>
            <person name="Clifton S."/>
            <person name="Fulton L."/>
            <person name="Fulton B."/>
            <person name="Courtney L."/>
            <person name="Fronick C."/>
            <person name="Harrison M."/>
            <person name="Strong C."/>
            <person name="Farmer C."/>
            <person name="Delahaunty K."/>
            <person name="Markovic C."/>
            <person name="Hall O."/>
            <person name="Minx P."/>
            <person name="Tomlinson C."/>
            <person name="Mitreva M."/>
            <person name="Hou S."/>
            <person name="Chen J."/>
            <person name="Wollam A."/>
            <person name="Pepin K.H."/>
            <person name="Johnson M."/>
            <person name="Bhonagiri V."/>
            <person name="Zhang X."/>
            <person name="Suruliraj S."/>
            <person name="Warren W."/>
            <person name="Chinwalla A."/>
            <person name="Mardis E.R."/>
            <person name="Wilson R.K."/>
        </authorList>
    </citation>
    <scope>NUCLEOTIDE SEQUENCE [LARGE SCALE GENOMIC DNA]</scope>
    <source>
        <strain evidence="1 2">YIT 12056</strain>
    </source>
</reference>
<name>A0ABN0CK12_9BACE</name>
<evidence type="ECO:0008006" key="3">
    <source>
        <dbReference type="Google" id="ProtNLM"/>
    </source>
</evidence>
<evidence type="ECO:0000313" key="1">
    <source>
        <dbReference type="EMBL" id="EGF49610.1"/>
    </source>
</evidence>
<sequence>MFLLIVSCREVTIGKQPFASLFHTIIACGVERAKSLHYCVFNAG</sequence>
<organism evidence="1 2">
    <name type="scientific">Bacteroides clarus YIT 12056</name>
    <dbReference type="NCBI Taxonomy" id="762984"/>
    <lineage>
        <taxon>Bacteria</taxon>
        <taxon>Pseudomonadati</taxon>
        <taxon>Bacteroidota</taxon>
        <taxon>Bacteroidia</taxon>
        <taxon>Bacteroidales</taxon>
        <taxon>Bacteroidaceae</taxon>
        <taxon>Bacteroides</taxon>
    </lineage>
</organism>
<gene>
    <name evidence="1" type="ORF">HMPREF9445_02981</name>
</gene>
<dbReference type="Proteomes" id="UP000010321">
    <property type="component" value="Unassembled WGS sequence"/>
</dbReference>
<comment type="caution">
    <text evidence="1">The sequence shown here is derived from an EMBL/GenBank/DDBJ whole genome shotgun (WGS) entry which is preliminary data.</text>
</comment>
<keyword evidence="2" id="KW-1185">Reference proteome</keyword>
<protein>
    <recommendedName>
        <fullName evidence="3">Lipoprotein</fullName>
    </recommendedName>
</protein>
<evidence type="ECO:0000313" key="2">
    <source>
        <dbReference type="Proteomes" id="UP000010321"/>
    </source>
</evidence>